<keyword evidence="3" id="KW-0808">Transferase</keyword>
<dbReference type="STRING" id="651661.SAMN05660293_02111"/>
<proteinExistence type="predicted"/>
<protein>
    <submittedName>
        <fullName evidence="3">Glycosyltransferase involved in cell wall bisynthesis</fullName>
    </submittedName>
</protein>
<dbReference type="SUPFAM" id="SSF53756">
    <property type="entry name" value="UDP-Glycosyltransferase/glycogen phosphorylase"/>
    <property type="match status" value="1"/>
</dbReference>
<dbReference type="GO" id="GO:0016757">
    <property type="term" value="F:glycosyltransferase activity"/>
    <property type="evidence" value="ECO:0007669"/>
    <property type="project" value="InterPro"/>
</dbReference>
<dbReference type="RefSeq" id="WP_082214622.1">
    <property type="nucleotide sequence ID" value="NZ_FUZA01000002.1"/>
</dbReference>
<feature type="domain" description="Glycosyltransferase subfamily 4-like N-terminal" evidence="2">
    <location>
        <begin position="18"/>
        <end position="190"/>
    </location>
</feature>
<accession>A0A1T5E2E6</accession>
<dbReference type="InterPro" id="IPR001296">
    <property type="entry name" value="Glyco_trans_1"/>
</dbReference>
<dbReference type="Pfam" id="PF00534">
    <property type="entry name" value="Glycos_transf_1"/>
    <property type="match status" value="1"/>
</dbReference>
<evidence type="ECO:0000313" key="3">
    <source>
        <dbReference type="EMBL" id="SKB78029.1"/>
    </source>
</evidence>
<name>A0A1T5E2E6_9BACT</name>
<dbReference type="PANTHER" id="PTHR45947">
    <property type="entry name" value="SULFOQUINOVOSYL TRANSFERASE SQD2"/>
    <property type="match status" value="1"/>
</dbReference>
<evidence type="ECO:0000313" key="4">
    <source>
        <dbReference type="Proteomes" id="UP000190897"/>
    </source>
</evidence>
<evidence type="ECO:0000259" key="1">
    <source>
        <dbReference type="Pfam" id="PF00534"/>
    </source>
</evidence>
<sequence length="390" mass="43734">MRKIRVVFFAEILIPDFDGASRTMYQLLDRIDADRFEFLFVCGSGPDRINQFVCIKTRSFSIPLNPKYKLAIPSLTANEIKIQLDGFNPDVIHIATPSLLGHFAMTYANDRQLPVISIYHTHFLSYISYYFKYLPFVIKPLENRLIAIQNKFYEACRKVYVPSVSLANELIQTGMSAGNLKIWQRGIDANLFSPDKRNPDYLKRLTGNALPTVLFASRLVWEKNLETLIAVYNKLKADGFPCNWVIAGDGSAMKDCIRQMPDAIFVGQLDHDALAVLYASASVFIFPSLSETFGNVVLEAMASGLVPVIADGGGSKDMVIDGVNGFRCEPNNASDYAEKIRMILGDPTLQKQLSRNAVSHSKAFDWEQLAKIYFNDLQELAASVTENLRA</sequence>
<dbReference type="OrthoDB" id="596635at2"/>
<evidence type="ECO:0000259" key="2">
    <source>
        <dbReference type="Pfam" id="PF13439"/>
    </source>
</evidence>
<keyword evidence="4" id="KW-1185">Reference proteome</keyword>
<organism evidence="3 4">
    <name type="scientific">Dyadobacter psychrophilus</name>
    <dbReference type="NCBI Taxonomy" id="651661"/>
    <lineage>
        <taxon>Bacteria</taxon>
        <taxon>Pseudomonadati</taxon>
        <taxon>Bacteroidota</taxon>
        <taxon>Cytophagia</taxon>
        <taxon>Cytophagales</taxon>
        <taxon>Spirosomataceae</taxon>
        <taxon>Dyadobacter</taxon>
    </lineage>
</organism>
<dbReference type="CDD" id="cd03814">
    <property type="entry name" value="GT4-like"/>
    <property type="match status" value="1"/>
</dbReference>
<dbReference type="InterPro" id="IPR050194">
    <property type="entry name" value="Glycosyltransferase_grp1"/>
</dbReference>
<dbReference type="Proteomes" id="UP000190897">
    <property type="component" value="Unassembled WGS sequence"/>
</dbReference>
<dbReference type="EMBL" id="FUZA01000002">
    <property type="protein sequence ID" value="SKB78029.1"/>
    <property type="molecule type" value="Genomic_DNA"/>
</dbReference>
<dbReference type="AlphaFoldDB" id="A0A1T5E2E6"/>
<dbReference type="Gene3D" id="3.40.50.2000">
    <property type="entry name" value="Glycogen Phosphorylase B"/>
    <property type="match status" value="2"/>
</dbReference>
<dbReference type="Pfam" id="PF13439">
    <property type="entry name" value="Glyco_transf_4"/>
    <property type="match status" value="1"/>
</dbReference>
<feature type="domain" description="Glycosyl transferase family 1" evidence="1">
    <location>
        <begin position="211"/>
        <end position="357"/>
    </location>
</feature>
<dbReference type="PANTHER" id="PTHR45947:SF3">
    <property type="entry name" value="SULFOQUINOVOSYL TRANSFERASE SQD2"/>
    <property type="match status" value="1"/>
</dbReference>
<reference evidence="4" key="1">
    <citation type="submission" date="2017-02" db="EMBL/GenBank/DDBJ databases">
        <authorList>
            <person name="Varghese N."/>
            <person name="Submissions S."/>
        </authorList>
    </citation>
    <scope>NUCLEOTIDE SEQUENCE [LARGE SCALE GENOMIC DNA]</scope>
    <source>
        <strain evidence="4">DSM 22270</strain>
    </source>
</reference>
<gene>
    <name evidence="3" type="ORF">SAMN05660293_02111</name>
</gene>
<dbReference type="InterPro" id="IPR028098">
    <property type="entry name" value="Glyco_trans_4-like_N"/>
</dbReference>